<dbReference type="GO" id="GO:0071973">
    <property type="term" value="P:bacterial-type flagellum-dependent cell motility"/>
    <property type="evidence" value="ECO:0007669"/>
    <property type="project" value="InterPro"/>
</dbReference>
<dbReference type="GO" id="GO:0006935">
    <property type="term" value="P:chemotaxis"/>
    <property type="evidence" value="ECO:0007669"/>
    <property type="project" value="UniProtKB-KW"/>
</dbReference>
<evidence type="ECO:0000313" key="10">
    <source>
        <dbReference type="Proteomes" id="UP000547674"/>
    </source>
</evidence>
<keyword evidence="5" id="KW-0283">Flagellar rotation</keyword>
<proteinExistence type="inferred from homology"/>
<dbReference type="GO" id="GO:0003774">
    <property type="term" value="F:cytoskeletal motor activity"/>
    <property type="evidence" value="ECO:0007669"/>
    <property type="project" value="InterPro"/>
</dbReference>
<evidence type="ECO:0000313" key="9">
    <source>
        <dbReference type="EMBL" id="NNF05777.1"/>
    </source>
</evidence>
<name>A0A7Y2E7H3_UNCEI</name>
<dbReference type="GO" id="GO:0005886">
    <property type="term" value="C:plasma membrane"/>
    <property type="evidence" value="ECO:0007669"/>
    <property type="project" value="UniProtKB-SubCell"/>
</dbReference>
<evidence type="ECO:0000256" key="3">
    <source>
        <dbReference type="ARBA" id="ARBA00022475"/>
    </source>
</evidence>
<dbReference type="Gene3D" id="2.30.330.10">
    <property type="entry name" value="SpoA-like"/>
    <property type="match status" value="1"/>
</dbReference>
<reference evidence="9 10" key="1">
    <citation type="submission" date="2020-03" db="EMBL/GenBank/DDBJ databases">
        <title>Metabolic flexibility allows generalist bacteria to become dominant in a frequently disturbed ecosystem.</title>
        <authorList>
            <person name="Chen Y.-J."/>
            <person name="Leung P.M."/>
            <person name="Bay S.K."/>
            <person name="Hugenholtz P."/>
            <person name="Kessler A.J."/>
            <person name="Shelley G."/>
            <person name="Waite D.W."/>
            <person name="Cook P.L."/>
            <person name="Greening C."/>
        </authorList>
    </citation>
    <scope>NUCLEOTIDE SEQUENCE [LARGE SCALE GENOMIC DNA]</scope>
    <source>
        <strain evidence="9">SS_bin_28</strain>
    </source>
</reference>
<protein>
    <recommendedName>
        <fullName evidence="8">Flagellar motor switch protein FliN-like C-terminal domain-containing protein</fullName>
    </recommendedName>
</protein>
<evidence type="ECO:0000256" key="6">
    <source>
        <dbReference type="ARBA" id="ARBA00023136"/>
    </source>
</evidence>
<evidence type="ECO:0000256" key="4">
    <source>
        <dbReference type="ARBA" id="ARBA00022500"/>
    </source>
</evidence>
<dbReference type="EMBL" id="JABDJR010000126">
    <property type="protein sequence ID" value="NNF05777.1"/>
    <property type="molecule type" value="Genomic_DNA"/>
</dbReference>
<dbReference type="PRINTS" id="PR00956">
    <property type="entry name" value="FLGMOTORFLIN"/>
</dbReference>
<dbReference type="SUPFAM" id="SSF101801">
    <property type="entry name" value="Surface presentation of antigens (SPOA)"/>
    <property type="match status" value="1"/>
</dbReference>
<dbReference type="PANTHER" id="PTHR43484:SF1">
    <property type="entry name" value="FLAGELLAR MOTOR SWITCH PROTEIN FLIN"/>
    <property type="match status" value="1"/>
</dbReference>
<comment type="caution">
    <text evidence="9">The sequence shown here is derived from an EMBL/GenBank/DDBJ whole genome shotgun (WGS) entry which is preliminary data.</text>
</comment>
<evidence type="ECO:0000259" key="8">
    <source>
        <dbReference type="Pfam" id="PF01052"/>
    </source>
</evidence>
<dbReference type="Proteomes" id="UP000547674">
    <property type="component" value="Unassembled WGS sequence"/>
</dbReference>
<sequence length="104" mass="10783">MSSDPMEAVPNPESNQGGAGLSMEALMDVSLPVVIEMGRTTLALNEIAKLKRGSVVQLDGLVGDPVSILVSDRKIAEGEVVVIGDHLGVRISKILSDAETGESA</sequence>
<dbReference type="InterPro" id="IPR051469">
    <property type="entry name" value="FliN/MopA/SpaO"/>
</dbReference>
<gene>
    <name evidence="9" type="ORF">HKN21_03365</name>
</gene>
<evidence type="ECO:0000256" key="5">
    <source>
        <dbReference type="ARBA" id="ARBA00022779"/>
    </source>
</evidence>
<feature type="region of interest" description="Disordered" evidence="7">
    <location>
        <begin position="1"/>
        <end position="21"/>
    </location>
</feature>
<evidence type="ECO:0000256" key="2">
    <source>
        <dbReference type="ARBA" id="ARBA00009226"/>
    </source>
</evidence>
<evidence type="ECO:0000256" key="1">
    <source>
        <dbReference type="ARBA" id="ARBA00004413"/>
    </source>
</evidence>
<dbReference type="InterPro" id="IPR036429">
    <property type="entry name" value="SpoA-like_sf"/>
</dbReference>
<accession>A0A7Y2E7H3</accession>
<comment type="subcellular location">
    <subcellularLocation>
        <location evidence="1">Cell membrane</location>
        <topology evidence="1">Peripheral membrane protein</topology>
        <orientation evidence="1">Cytoplasmic side</orientation>
    </subcellularLocation>
</comment>
<feature type="domain" description="Flagellar motor switch protein FliN-like C-terminal" evidence="8">
    <location>
        <begin position="24"/>
        <end position="95"/>
    </location>
</feature>
<dbReference type="InterPro" id="IPR001172">
    <property type="entry name" value="FliN_T3SS_HrcQb"/>
</dbReference>
<keyword evidence="4" id="KW-0145">Chemotaxis</keyword>
<comment type="similarity">
    <text evidence="2">Belongs to the FliN/MopA/SpaO family.</text>
</comment>
<dbReference type="InterPro" id="IPR001543">
    <property type="entry name" value="FliN-like_C"/>
</dbReference>
<keyword evidence="3" id="KW-1003">Cell membrane</keyword>
<dbReference type="Pfam" id="PF01052">
    <property type="entry name" value="FliMN_C"/>
    <property type="match status" value="1"/>
</dbReference>
<keyword evidence="6" id="KW-0472">Membrane</keyword>
<dbReference type="AlphaFoldDB" id="A0A7Y2E7H3"/>
<evidence type="ECO:0000256" key="7">
    <source>
        <dbReference type="SAM" id="MobiDB-lite"/>
    </source>
</evidence>
<organism evidence="9 10">
    <name type="scientific">Eiseniibacteriota bacterium</name>
    <dbReference type="NCBI Taxonomy" id="2212470"/>
    <lineage>
        <taxon>Bacteria</taxon>
        <taxon>Candidatus Eiseniibacteriota</taxon>
    </lineage>
</organism>
<dbReference type="GO" id="GO:0009425">
    <property type="term" value="C:bacterial-type flagellum basal body"/>
    <property type="evidence" value="ECO:0007669"/>
    <property type="project" value="InterPro"/>
</dbReference>
<dbReference type="PANTHER" id="PTHR43484">
    <property type="match status" value="1"/>
</dbReference>